<dbReference type="SUPFAM" id="SSF48498">
    <property type="entry name" value="Tetracyclin repressor-like, C-terminal domain"/>
    <property type="match status" value="1"/>
</dbReference>
<evidence type="ECO:0000256" key="4">
    <source>
        <dbReference type="PROSITE-ProRule" id="PRU00335"/>
    </source>
</evidence>
<dbReference type="EMBL" id="MTPX02000014">
    <property type="protein sequence ID" value="PHP53531.1"/>
    <property type="molecule type" value="Genomic_DNA"/>
</dbReference>
<dbReference type="InterPro" id="IPR050109">
    <property type="entry name" value="HTH-type_TetR-like_transc_reg"/>
</dbReference>
<dbReference type="InterPro" id="IPR009057">
    <property type="entry name" value="Homeodomain-like_sf"/>
</dbReference>
<keyword evidence="2 4" id="KW-0238">DNA-binding</keyword>
<sequence length="256" mass="28558">MPLSSSWAHQQTNSQAAHTGKSSSSAGSRSSRGSNAASIRGPYAKTAGKKRTIAQAAFEIIVEVGHENLTNAAVAERTGLTERTLTYHFPTRDHLLIAAHEYFDSKVATRITPSEKLLWSADDQMTSTQQLEAIVRTLLRSTATSLGYLRLHVYLIGRSQDPASVANEYFHRHYEVTLEGLGRIMLQLQASELARADRDPLDLARQFLASWEGLQQQWVVLEDFDLEEAMLRAFLDVTGHDLQRTRTAVEEVLHTL</sequence>
<dbReference type="SUPFAM" id="SSF46689">
    <property type="entry name" value="Homeodomain-like"/>
    <property type="match status" value="1"/>
</dbReference>
<accession>A0ABX4ME89</accession>
<evidence type="ECO:0000313" key="8">
    <source>
        <dbReference type="Proteomes" id="UP000194577"/>
    </source>
</evidence>
<evidence type="ECO:0000313" key="7">
    <source>
        <dbReference type="EMBL" id="PHP53531.1"/>
    </source>
</evidence>
<dbReference type="PROSITE" id="PS50977">
    <property type="entry name" value="HTH_TETR_2"/>
    <property type="match status" value="1"/>
</dbReference>
<dbReference type="PANTHER" id="PTHR30055">
    <property type="entry name" value="HTH-TYPE TRANSCRIPTIONAL REGULATOR RUTR"/>
    <property type="match status" value="1"/>
</dbReference>
<evidence type="ECO:0000256" key="5">
    <source>
        <dbReference type="SAM" id="MobiDB-lite"/>
    </source>
</evidence>
<feature type="compositionally biased region" description="Low complexity" evidence="5">
    <location>
        <begin position="22"/>
        <end position="41"/>
    </location>
</feature>
<feature type="DNA-binding region" description="H-T-H motif" evidence="4">
    <location>
        <begin position="70"/>
        <end position="89"/>
    </location>
</feature>
<dbReference type="Proteomes" id="UP000194577">
    <property type="component" value="Unassembled WGS sequence"/>
</dbReference>
<protein>
    <submittedName>
        <fullName evidence="7">TetR/AcrR family transcriptional regulator</fullName>
    </submittedName>
</protein>
<comment type="caution">
    <text evidence="7">The sequence shown here is derived from an EMBL/GenBank/DDBJ whole genome shotgun (WGS) entry which is preliminary data.</text>
</comment>
<proteinExistence type="predicted"/>
<dbReference type="InterPro" id="IPR001647">
    <property type="entry name" value="HTH_TetR"/>
</dbReference>
<feature type="region of interest" description="Disordered" evidence="5">
    <location>
        <begin position="1"/>
        <end position="45"/>
    </location>
</feature>
<evidence type="ECO:0000259" key="6">
    <source>
        <dbReference type="PROSITE" id="PS50977"/>
    </source>
</evidence>
<keyword evidence="1" id="KW-0805">Transcription regulation</keyword>
<feature type="domain" description="HTH tetR-type" evidence="6">
    <location>
        <begin position="47"/>
        <end position="107"/>
    </location>
</feature>
<evidence type="ECO:0000256" key="2">
    <source>
        <dbReference type="ARBA" id="ARBA00023125"/>
    </source>
</evidence>
<dbReference type="PANTHER" id="PTHR30055:SF234">
    <property type="entry name" value="HTH-TYPE TRANSCRIPTIONAL REGULATOR BETI"/>
    <property type="match status" value="1"/>
</dbReference>
<gene>
    <name evidence="7" type="ORF">BW737_002005</name>
</gene>
<evidence type="ECO:0000256" key="3">
    <source>
        <dbReference type="ARBA" id="ARBA00023163"/>
    </source>
</evidence>
<feature type="compositionally biased region" description="Polar residues" evidence="5">
    <location>
        <begin position="1"/>
        <end position="21"/>
    </location>
</feature>
<dbReference type="RefSeq" id="WP_086615202.1">
    <property type="nucleotide sequence ID" value="NZ_MTPX02000014.1"/>
</dbReference>
<dbReference type="Pfam" id="PF00440">
    <property type="entry name" value="TetR_N"/>
    <property type="match status" value="1"/>
</dbReference>
<evidence type="ECO:0000256" key="1">
    <source>
        <dbReference type="ARBA" id="ARBA00023015"/>
    </source>
</evidence>
<keyword evidence="3" id="KW-0804">Transcription</keyword>
<reference evidence="7 8" key="1">
    <citation type="submission" date="2017-10" db="EMBL/GenBank/DDBJ databases">
        <title>Draft genome sequence of cellulolytic Actinomyces sp CtC72 isolated from cattle rumen fluid.</title>
        <authorList>
            <person name="Joshi A.J."/>
            <person name="Vasudevan G."/>
            <person name="Lanjekar V.B."/>
            <person name="Hivarkar S."/>
            <person name="Engineer A."/>
            <person name="Pore S.D."/>
            <person name="Dhakephalkar P.K."/>
            <person name="Dagar S."/>
        </authorList>
    </citation>
    <scope>NUCLEOTIDE SEQUENCE [LARGE SCALE GENOMIC DNA]</scope>
    <source>
        <strain evidence="8">CtC72</strain>
    </source>
</reference>
<dbReference type="Gene3D" id="1.10.357.10">
    <property type="entry name" value="Tetracycline Repressor, domain 2"/>
    <property type="match status" value="1"/>
</dbReference>
<organism evidence="7 8">
    <name type="scientific">Actinomyces ruminis</name>
    <dbReference type="NCBI Taxonomy" id="1937003"/>
    <lineage>
        <taxon>Bacteria</taxon>
        <taxon>Bacillati</taxon>
        <taxon>Actinomycetota</taxon>
        <taxon>Actinomycetes</taxon>
        <taxon>Actinomycetales</taxon>
        <taxon>Actinomycetaceae</taxon>
        <taxon>Actinomyces</taxon>
    </lineage>
</organism>
<dbReference type="PRINTS" id="PR00455">
    <property type="entry name" value="HTHTETR"/>
</dbReference>
<keyword evidence="8" id="KW-1185">Reference proteome</keyword>
<dbReference type="InterPro" id="IPR036271">
    <property type="entry name" value="Tet_transcr_reg_TetR-rel_C_sf"/>
</dbReference>
<name>A0ABX4ME89_9ACTO</name>